<feature type="repeat" description="TPR" evidence="1">
    <location>
        <begin position="38"/>
        <end position="71"/>
    </location>
</feature>
<evidence type="ECO:0000256" key="2">
    <source>
        <dbReference type="SAM" id="MobiDB-lite"/>
    </source>
</evidence>
<dbReference type="AlphaFoldDB" id="A0A2H0WSX3"/>
<dbReference type="SMART" id="SM00028">
    <property type="entry name" value="TPR"/>
    <property type="match status" value="1"/>
</dbReference>
<dbReference type="EMBL" id="PEZG01000042">
    <property type="protein sequence ID" value="PIS15772.1"/>
    <property type="molecule type" value="Genomic_DNA"/>
</dbReference>
<dbReference type="InterPro" id="IPR011990">
    <property type="entry name" value="TPR-like_helical_dom_sf"/>
</dbReference>
<organism evidence="3 4">
    <name type="scientific">Candidatus Roizmanbacteria bacterium CG09_land_8_20_14_0_10_41_9</name>
    <dbReference type="NCBI Taxonomy" id="1974850"/>
    <lineage>
        <taxon>Bacteria</taxon>
        <taxon>Candidatus Roizmaniibacteriota</taxon>
    </lineage>
</organism>
<evidence type="ECO:0000313" key="3">
    <source>
        <dbReference type="EMBL" id="PIS15772.1"/>
    </source>
</evidence>
<comment type="caution">
    <text evidence="3">The sequence shown here is derived from an EMBL/GenBank/DDBJ whole genome shotgun (WGS) entry which is preliminary data.</text>
</comment>
<evidence type="ECO:0008006" key="5">
    <source>
        <dbReference type="Google" id="ProtNLM"/>
    </source>
</evidence>
<dbReference type="Gene3D" id="1.25.40.10">
    <property type="entry name" value="Tetratricopeptide repeat domain"/>
    <property type="match status" value="1"/>
</dbReference>
<dbReference type="InterPro" id="IPR019734">
    <property type="entry name" value="TPR_rpt"/>
</dbReference>
<protein>
    <recommendedName>
        <fullName evidence="5">Tetratricopeptide repeat protein</fullName>
    </recommendedName>
</protein>
<dbReference type="SUPFAM" id="SSF48452">
    <property type="entry name" value="TPR-like"/>
    <property type="match status" value="1"/>
</dbReference>
<dbReference type="Proteomes" id="UP000231198">
    <property type="component" value="Unassembled WGS sequence"/>
</dbReference>
<reference evidence="4" key="1">
    <citation type="submission" date="2017-09" db="EMBL/GenBank/DDBJ databases">
        <title>Depth-based differentiation of microbial function through sediment-hosted aquifers and enrichment of novel symbionts in the deep terrestrial subsurface.</title>
        <authorList>
            <person name="Probst A.J."/>
            <person name="Ladd B."/>
            <person name="Jarett J.K."/>
            <person name="Geller-Mcgrath D.E."/>
            <person name="Sieber C.M.K."/>
            <person name="Emerson J.B."/>
            <person name="Anantharaman K."/>
            <person name="Thomas B.C."/>
            <person name="Malmstrom R."/>
            <person name="Stieglmeier M."/>
            <person name="Klingl A."/>
            <person name="Woyke T."/>
            <person name="Ryan C.M."/>
            <person name="Banfield J.F."/>
        </authorList>
    </citation>
    <scope>NUCLEOTIDE SEQUENCE [LARGE SCALE GENOMIC DNA]</scope>
</reference>
<accession>A0A2H0WSX3</accession>
<dbReference type="PROSITE" id="PS50293">
    <property type="entry name" value="TPR_REGION"/>
    <property type="match status" value="1"/>
</dbReference>
<name>A0A2H0WSX3_9BACT</name>
<proteinExistence type="predicted"/>
<gene>
    <name evidence="3" type="ORF">COT62_01900</name>
</gene>
<dbReference type="PROSITE" id="PS50005">
    <property type="entry name" value="TPR"/>
    <property type="match status" value="1"/>
</dbReference>
<feature type="compositionally biased region" description="Basic and acidic residues" evidence="2">
    <location>
        <begin position="221"/>
        <end position="256"/>
    </location>
</feature>
<evidence type="ECO:0000256" key="1">
    <source>
        <dbReference type="PROSITE-ProRule" id="PRU00339"/>
    </source>
</evidence>
<feature type="region of interest" description="Disordered" evidence="2">
    <location>
        <begin position="212"/>
        <end position="264"/>
    </location>
</feature>
<sequence>MDPIEILEQKAIDAAINSAWEHAIIHNESILKTDKKNIDALLRLGFAFIQVEKMDQAKIYYKRALRLQPSNRVAKENLERISILETKKGNGDMGKNISLDPSLFLEIPGKTKSVILVNPGQKNILAQLMVGQEVFLKSKKRRIEARTKGNEYVGSLPDDVSKRLIIFLKAGSEFSAHIKEANLNRVVIFIKEEKKGTRVNRYTSFPYDIQSNLDEMSQEEEATKESDDREIAENDLNRLAEDLTNEEKEYIPYHTDDQDEDEEE</sequence>
<evidence type="ECO:0000313" key="4">
    <source>
        <dbReference type="Proteomes" id="UP000231198"/>
    </source>
</evidence>
<keyword evidence="1" id="KW-0802">TPR repeat</keyword>